<reference evidence="2" key="1">
    <citation type="journal article" date="2016" name="Insect Biochem. Mol. Biol.">
        <title>Multifaceted biological insights from a draft genome sequence of the tobacco hornworm moth, Manduca sexta.</title>
        <authorList>
            <person name="Kanost M.R."/>
            <person name="Arrese E.L."/>
            <person name="Cao X."/>
            <person name="Chen Y.R."/>
            <person name="Chellapilla S."/>
            <person name="Goldsmith M.R."/>
            <person name="Grosse-Wilde E."/>
            <person name="Heckel D.G."/>
            <person name="Herndon N."/>
            <person name="Jiang H."/>
            <person name="Papanicolaou A."/>
            <person name="Qu J."/>
            <person name="Soulages J.L."/>
            <person name="Vogel H."/>
            <person name="Walters J."/>
            <person name="Waterhouse R.M."/>
            <person name="Ahn S.J."/>
            <person name="Almeida F.C."/>
            <person name="An C."/>
            <person name="Aqrawi P."/>
            <person name="Bretschneider A."/>
            <person name="Bryant W.B."/>
            <person name="Bucks S."/>
            <person name="Chao H."/>
            <person name="Chevignon G."/>
            <person name="Christen J.M."/>
            <person name="Clarke D.F."/>
            <person name="Dittmer N.T."/>
            <person name="Ferguson L.C.F."/>
            <person name="Garavelou S."/>
            <person name="Gordon K.H.J."/>
            <person name="Gunaratna R.T."/>
            <person name="Han Y."/>
            <person name="Hauser F."/>
            <person name="He Y."/>
            <person name="Heidel-Fischer H."/>
            <person name="Hirsh A."/>
            <person name="Hu Y."/>
            <person name="Jiang H."/>
            <person name="Kalra D."/>
            <person name="Klinner C."/>
            <person name="Konig C."/>
            <person name="Kovar C."/>
            <person name="Kroll A.R."/>
            <person name="Kuwar S.S."/>
            <person name="Lee S.L."/>
            <person name="Lehman R."/>
            <person name="Li K."/>
            <person name="Li Z."/>
            <person name="Liang H."/>
            <person name="Lovelace S."/>
            <person name="Lu Z."/>
            <person name="Mansfield J.H."/>
            <person name="McCulloch K.J."/>
            <person name="Mathew T."/>
            <person name="Morton B."/>
            <person name="Muzny D.M."/>
            <person name="Neunemann D."/>
            <person name="Ongeri F."/>
            <person name="Pauchet Y."/>
            <person name="Pu L.L."/>
            <person name="Pyrousis I."/>
            <person name="Rao X.J."/>
            <person name="Redding A."/>
            <person name="Roesel C."/>
            <person name="Sanchez-Gracia A."/>
            <person name="Schaack S."/>
            <person name="Shukla A."/>
            <person name="Tetreau G."/>
            <person name="Wang Y."/>
            <person name="Xiong G.H."/>
            <person name="Traut W."/>
            <person name="Walsh T.K."/>
            <person name="Worley K.C."/>
            <person name="Wu D."/>
            <person name="Wu W."/>
            <person name="Wu Y.Q."/>
            <person name="Zhang X."/>
            <person name="Zou Z."/>
            <person name="Zucker H."/>
            <person name="Briscoe A.D."/>
            <person name="Burmester T."/>
            <person name="Clem R.J."/>
            <person name="Feyereisen R."/>
            <person name="Grimmelikhuijzen C.J.P."/>
            <person name="Hamodrakas S.J."/>
            <person name="Hansson B.S."/>
            <person name="Huguet E."/>
            <person name="Jermiin L.S."/>
            <person name="Lan Q."/>
            <person name="Lehman H.K."/>
            <person name="Lorenzen M."/>
            <person name="Merzendorfer H."/>
            <person name="Michalopoulos I."/>
            <person name="Morton D.B."/>
            <person name="Muthukrishnan S."/>
            <person name="Oakeshott J.G."/>
            <person name="Palmer W."/>
            <person name="Park Y."/>
            <person name="Passarelli A.L."/>
            <person name="Rozas J."/>
            <person name="Schwartz L.M."/>
            <person name="Smith W."/>
            <person name="Southgate A."/>
            <person name="Vilcinskas A."/>
            <person name="Vogt R."/>
            <person name="Wang P."/>
            <person name="Werren J."/>
            <person name="Yu X.Q."/>
            <person name="Zhou J.J."/>
            <person name="Brown S.J."/>
            <person name="Scherer S.E."/>
            <person name="Richards S."/>
            <person name="Blissard G.W."/>
        </authorList>
    </citation>
    <scope>NUCLEOTIDE SEQUENCE</scope>
</reference>
<dbReference type="PROSITE" id="PS51029">
    <property type="entry name" value="MADF"/>
    <property type="match status" value="1"/>
</dbReference>
<dbReference type="PANTHER" id="PTHR21505">
    <property type="entry name" value="MADF DOMAIN-CONTAINING PROTEIN-RELATED"/>
    <property type="match status" value="1"/>
</dbReference>
<dbReference type="InterPro" id="IPR006578">
    <property type="entry name" value="MADF-dom"/>
</dbReference>
<dbReference type="Proteomes" id="UP000791440">
    <property type="component" value="Unassembled WGS sequence"/>
</dbReference>
<accession>A0A922CQ14</accession>
<name>A0A922CQ14_MANSE</name>
<evidence type="ECO:0000313" key="2">
    <source>
        <dbReference type="EMBL" id="KAG6454237.1"/>
    </source>
</evidence>
<sequence>MGNDRGASSQLVHTDIQMKYGCTIAWVLVHFTLPPHRCYNGDSIIGPVDFTPNTSAAELLFYGQSRAATARVEWTPHLDLHSLYSRCCILNYVSLDQPVLWNSKHKYYLDKNKRSAALKEMIKSLKTYRPDFTEDLLKRKINTLRTNFNKQRRKLKMAKHLGASGDDESKPVLWYYEDMMFLADQMDINETYKIMAHSLILKKSFQRKTNEKPIKTTHVSTQVDVESEYSKVREYETDIISKNWAIKLNRLEPDQRRYAEKIINDVLFEGEMGTLTRYGVQFPGCASPCPSHSSPKPLSSLSMPMKQECREDIEEEQYIIRYTPSKSSSLPARSSATSA</sequence>
<organism evidence="2 3">
    <name type="scientific">Manduca sexta</name>
    <name type="common">Tobacco hawkmoth</name>
    <name type="synonym">Tobacco hornworm</name>
    <dbReference type="NCBI Taxonomy" id="7130"/>
    <lineage>
        <taxon>Eukaryota</taxon>
        <taxon>Metazoa</taxon>
        <taxon>Ecdysozoa</taxon>
        <taxon>Arthropoda</taxon>
        <taxon>Hexapoda</taxon>
        <taxon>Insecta</taxon>
        <taxon>Pterygota</taxon>
        <taxon>Neoptera</taxon>
        <taxon>Endopterygota</taxon>
        <taxon>Lepidoptera</taxon>
        <taxon>Glossata</taxon>
        <taxon>Ditrysia</taxon>
        <taxon>Bombycoidea</taxon>
        <taxon>Sphingidae</taxon>
        <taxon>Sphinginae</taxon>
        <taxon>Sphingini</taxon>
        <taxon>Manduca</taxon>
    </lineage>
</organism>
<evidence type="ECO:0000259" key="1">
    <source>
        <dbReference type="PROSITE" id="PS51029"/>
    </source>
</evidence>
<dbReference type="Pfam" id="PF10545">
    <property type="entry name" value="MADF_DNA_bdg"/>
    <property type="match status" value="1"/>
</dbReference>
<dbReference type="EMBL" id="JH668462">
    <property type="protein sequence ID" value="KAG6454237.1"/>
    <property type="molecule type" value="Genomic_DNA"/>
</dbReference>
<dbReference type="PANTHER" id="PTHR21505:SF12">
    <property type="entry name" value="MADF DOMAIN-CONTAINING PROTEIN-RELATED"/>
    <property type="match status" value="1"/>
</dbReference>
<dbReference type="SMART" id="SM00595">
    <property type="entry name" value="MADF"/>
    <property type="match status" value="1"/>
</dbReference>
<reference evidence="2" key="2">
    <citation type="submission" date="2020-12" db="EMBL/GenBank/DDBJ databases">
        <authorList>
            <person name="Kanost M."/>
        </authorList>
    </citation>
    <scope>NUCLEOTIDE SEQUENCE</scope>
</reference>
<comment type="caution">
    <text evidence="2">The sequence shown here is derived from an EMBL/GenBank/DDBJ whole genome shotgun (WGS) entry which is preliminary data.</text>
</comment>
<protein>
    <recommendedName>
        <fullName evidence="1">MADF domain-containing protein</fullName>
    </recommendedName>
</protein>
<evidence type="ECO:0000313" key="3">
    <source>
        <dbReference type="Proteomes" id="UP000791440"/>
    </source>
</evidence>
<dbReference type="AlphaFoldDB" id="A0A922CQ14"/>
<keyword evidence="3" id="KW-1185">Reference proteome</keyword>
<feature type="domain" description="MADF" evidence="1">
    <location>
        <begin position="89"/>
        <end position="187"/>
    </location>
</feature>
<gene>
    <name evidence="2" type="ORF">O3G_MSEX008589</name>
</gene>
<proteinExistence type="predicted"/>